<organism evidence="7 8">
    <name type="scientific">Discostella pseudostelligera</name>
    <dbReference type="NCBI Taxonomy" id="259834"/>
    <lineage>
        <taxon>Eukaryota</taxon>
        <taxon>Sar</taxon>
        <taxon>Stramenopiles</taxon>
        <taxon>Ochrophyta</taxon>
        <taxon>Bacillariophyta</taxon>
        <taxon>Coscinodiscophyceae</taxon>
        <taxon>Thalassiosirophycidae</taxon>
        <taxon>Stephanodiscales</taxon>
        <taxon>Stephanodiscaceae</taxon>
        <taxon>Discostella</taxon>
    </lineage>
</organism>
<evidence type="ECO:0000256" key="4">
    <source>
        <dbReference type="ARBA" id="ARBA00022490"/>
    </source>
</evidence>
<dbReference type="EMBL" id="JALLBG020000077">
    <property type="protein sequence ID" value="KAL3767183.1"/>
    <property type="molecule type" value="Genomic_DNA"/>
</dbReference>
<evidence type="ECO:0000256" key="3">
    <source>
        <dbReference type="ARBA" id="ARBA00007795"/>
    </source>
</evidence>
<proteinExistence type="inferred from homology"/>
<dbReference type="Proteomes" id="UP001530293">
    <property type="component" value="Unassembled WGS sequence"/>
</dbReference>
<evidence type="ECO:0000256" key="1">
    <source>
        <dbReference type="ARBA" id="ARBA00004371"/>
    </source>
</evidence>
<comment type="similarity">
    <text evidence="3">Belongs to the LAMTOR5 family.</text>
</comment>
<evidence type="ECO:0000256" key="6">
    <source>
        <dbReference type="ARBA" id="ARBA00032692"/>
    </source>
</evidence>
<dbReference type="PANTHER" id="PTHR13342:SF2">
    <property type="entry name" value="RAGULATOR COMPLEX PROTEIN LAMTOR5"/>
    <property type="match status" value="1"/>
</dbReference>
<evidence type="ECO:0000256" key="5">
    <source>
        <dbReference type="ARBA" id="ARBA00023228"/>
    </source>
</evidence>
<evidence type="ECO:0000313" key="8">
    <source>
        <dbReference type="Proteomes" id="UP001530293"/>
    </source>
</evidence>
<comment type="caution">
    <text evidence="7">The sequence shown here is derived from an EMBL/GenBank/DDBJ whole genome shotgun (WGS) entry which is preliminary data.</text>
</comment>
<evidence type="ECO:0000256" key="2">
    <source>
        <dbReference type="ARBA" id="ARBA00004496"/>
    </source>
</evidence>
<dbReference type="AlphaFoldDB" id="A0ABD3MW64"/>
<dbReference type="Gene3D" id="3.30.450.30">
    <property type="entry name" value="Dynein light chain 2a, cytoplasmic"/>
    <property type="match status" value="1"/>
</dbReference>
<protein>
    <recommendedName>
        <fullName evidence="6">Late endosomal/lysosomal adaptor and MAPK and MTOR activator 5</fullName>
    </recommendedName>
</protein>
<dbReference type="Pfam" id="PF16672">
    <property type="entry name" value="LAMTOR5"/>
    <property type="match status" value="1"/>
</dbReference>
<keyword evidence="8" id="KW-1185">Reference proteome</keyword>
<comment type="subcellular location">
    <subcellularLocation>
        <location evidence="2">Cytoplasm</location>
    </subcellularLocation>
    <subcellularLocation>
        <location evidence="1">Lysosome</location>
    </subcellularLocation>
</comment>
<gene>
    <name evidence="7" type="ORF">ACHAWU_003274</name>
</gene>
<keyword evidence="4" id="KW-0963">Cytoplasm</keyword>
<reference evidence="7 8" key="1">
    <citation type="submission" date="2024-10" db="EMBL/GenBank/DDBJ databases">
        <title>Updated reference genomes for cyclostephanoid diatoms.</title>
        <authorList>
            <person name="Roberts W.R."/>
            <person name="Alverson A.J."/>
        </authorList>
    </citation>
    <scope>NUCLEOTIDE SEQUENCE [LARGE SCALE GENOMIC DNA]</scope>
    <source>
        <strain evidence="7 8">AJA232-27</strain>
    </source>
</reference>
<dbReference type="GO" id="GO:0005764">
    <property type="term" value="C:lysosome"/>
    <property type="evidence" value="ECO:0007669"/>
    <property type="project" value="UniProtKB-SubCell"/>
</dbReference>
<dbReference type="PANTHER" id="PTHR13342">
    <property type="entry name" value="RAGULATOR COMPLEX PROTEIN LAMTOR5"/>
    <property type="match status" value="1"/>
</dbReference>
<dbReference type="InterPro" id="IPR024135">
    <property type="entry name" value="LAMTOR5"/>
</dbReference>
<accession>A0ABD3MW64</accession>
<sequence length="169" mass="17478">MNNSKMGGLLAERLAPGSGTLCNDANGLCLGHRGTIDASHSGIYTSITKLASLLDGSMDGTSNNLGGGTGSVSANGNEGGEEAVVASPIVSIQTDKATILLKEYGGGRTVAFRVPNVAEVAEKNSNSDMGGNQAEESNDKNVYLRCEKLIIKNYLCQIVSDVHTKSTAK</sequence>
<evidence type="ECO:0000313" key="7">
    <source>
        <dbReference type="EMBL" id="KAL3767183.1"/>
    </source>
</evidence>
<keyword evidence="5" id="KW-0458">Lysosome</keyword>
<name>A0ABD3MW64_9STRA</name>